<feature type="region of interest" description="Disordered" evidence="1">
    <location>
        <begin position="1"/>
        <end position="20"/>
    </location>
</feature>
<dbReference type="RefSeq" id="WP_165330013.1">
    <property type="nucleotide sequence ID" value="NZ_JAAKZW010000003.1"/>
</dbReference>
<keyword evidence="3" id="KW-1185">Reference proteome</keyword>
<comment type="caution">
    <text evidence="2">The sequence shown here is derived from an EMBL/GenBank/DDBJ whole genome shotgun (WGS) entry which is preliminary data.</text>
</comment>
<dbReference type="SUPFAM" id="SSF53335">
    <property type="entry name" value="S-adenosyl-L-methionine-dependent methyltransferases"/>
    <property type="match status" value="1"/>
</dbReference>
<dbReference type="EMBL" id="JAAKZW010000003">
    <property type="protein sequence ID" value="NGO74498.1"/>
    <property type="molecule type" value="Genomic_DNA"/>
</dbReference>
<organism evidence="2 3">
    <name type="scientific">Streptomyces mesophilus</name>
    <dbReference type="NCBI Taxonomy" id="1775132"/>
    <lineage>
        <taxon>Bacteria</taxon>
        <taxon>Bacillati</taxon>
        <taxon>Actinomycetota</taxon>
        <taxon>Actinomycetes</taxon>
        <taxon>Kitasatosporales</taxon>
        <taxon>Streptomycetaceae</taxon>
        <taxon>Streptomyces</taxon>
    </lineage>
</organism>
<dbReference type="InterPro" id="IPR029063">
    <property type="entry name" value="SAM-dependent_MTases_sf"/>
</dbReference>
<evidence type="ECO:0000256" key="1">
    <source>
        <dbReference type="SAM" id="MobiDB-lite"/>
    </source>
</evidence>
<protein>
    <submittedName>
        <fullName evidence="2">Uncharacterized protein</fullName>
    </submittedName>
</protein>
<gene>
    <name evidence="2" type="ORF">G6045_02190</name>
</gene>
<dbReference type="Gene3D" id="3.40.50.150">
    <property type="entry name" value="Vaccinia Virus protein VP39"/>
    <property type="match status" value="1"/>
</dbReference>
<dbReference type="Proteomes" id="UP000481109">
    <property type="component" value="Unassembled WGS sequence"/>
</dbReference>
<dbReference type="InterPro" id="IPR011991">
    <property type="entry name" value="ArsR-like_HTH"/>
</dbReference>
<dbReference type="CDD" id="cd00090">
    <property type="entry name" value="HTH_ARSR"/>
    <property type="match status" value="1"/>
</dbReference>
<reference evidence="2 3" key="1">
    <citation type="submission" date="2020-02" db="EMBL/GenBank/DDBJ databases">
        <title>Whole-genome analyses of novel actinobacteria.</title>
        <authorList>
            <person name="Sahin N."/>
            <person name="Tokatli A."/>
        </authorList>
    </citation>
    <scope>NUCLEOTIDE SEQUENCE [LARGE SCALE GENOMIC DNA]</scope>
    <source>
        <strain evidence="2 3">YC504</strain>
    </source>
</reference>
<name>A0A6G4XAT9_9ACTN</name>
<proteinExistence type="predicted"/>
<sequence>MHDPADEALSALTSPGMGTENAGPVLRALARMLRPRTTVEVGAGSSTLQLLLGLRDARAEAVADRDLFGGEAVHPERVSVLHPYAALGDYAPRLLVVDDISVPGTSAHRVADAADSLGLADMLTFIERDFFDLSDQELAAWGPLDLVWLDAGTQADDCGFLAALWPRVAPGGMVVLHEPYLATTVRARSGRSACRVVPTPLLQELRRQSAVPDGEFDVLALSEPHKHRQTGLLLLRKRAGWERDRKVPFGEELTALGETPPREVVQLGAAPASAPVTDTRAAERRGAALADDGRLAVYSAVVLGAGTVGAVEERLGTPDIRCADALAVLEEAGLVTYESGRWSVADGAWRDVAPVGARS</sequence>
<dbReference type="InterPro" id="IPR036388">
    <property type="entry name" value="WH-like_DNA-bd_sf"/>
</dbReference>
<evidence type="ECO:0000313" key="3">
    <source>
        <dbReference type="Proteomes" id="UP000481109"/>
    </source>
</evidence>
<evidence type="ECO:0000313" key="2">
    <source>
        <dbReference type="EMBL" id="NGO74498.1"/>
    </source>
</evidence>
<dbReference type="Pfam" id="PF13578">
    <property type="entry name" value="Methyltransf_24"/>
    <property type="match status" value="1"/>
</dbReference>
<dbReference type="AlphaFoldDB" id="A0A6G4XAT9"/>
<dbReference type="Gene3D" id="1.10.10.10">
    <property type="entry name" value="Winged helix-like DNA-binding domain superfamily/Winged helix DNA-binding domain"/>
    <property type="match status" value="1"/>
</dbReference>
<accession>A0A6G4XAT9</accession>